<evidence type="ECO:0000313" key="1">
    <source>
        <dbReference type="EMBL" id="MPM64520.1"/>
    </source>
</evidence>
<sequence>MIERYQNIGFTFEVVDDRLPHQWIRRLIDHFFYGHQLHHVWKVKITGTVNRTHTTYTHNILDLVTFYQNSTCHELVKRGG</sequence>
<dbReference type="AlphaFoldDB" id="A0A645BGF7"/>
<reference evidence="1" key="1">
    <citation type="submission" date="2019-08" db="EMBL/GenBank/DDBJ databases">
        <authorList>
            <person name="Kucharzyk K."/>
            <person name="Murdoch R.W."/>
            <person name="Higgins S."/>
            <person name="Loffler F."/>
        </authorList>
    </citation>
    <scope>NUCLEOTIDE SEQUENCE</scope>
</reference>
<comment type="caution">
    <text evidence="1">The sequence shown here is derived from an EMBL/GenBank/DDBJ whole genome shotgun (WGS) entry which is preliminary data.</text>
</comment>
<gene>
    <name evidence="1" type="ORF">SDC9_111407</name>
</gene>
<name>A0A645BGF7_9ZZZZ</name>
<protein>
    <submittedName>
        <fullName evidence="1">Uncharacterized protein</fullName>
    </submittedName>
</protein>
<accession>A0A645BGF7</accession>
<proteinExistence type="predicted"/>
<dbReference type="EMBL" id="VSSQ01020000">
    <property type="protein sequence ID" value="MPM64520.1"/>
    <property type="molecule type" value="Genomic_DNA"/>
</dbReference>
<organism evidence="1">
    <name type="scientific">bioreactor metagenome</name>
    <dbReference type="NCBI Taxonomy" id="1076179"/>
    <lineage>
        <taxon>unclassified sequences</taxon>
        <taxon>metagenomes</taxon>
        <taxon>ecological metagenomes</taxon>
    </lineage>
</organism>